<dbReference type="Proteomes" id="UP000054538">
    <property type="component" value="Unassembled WGS sequence"/>
</dbReference>
<evidence type="ECO:0000313" key="3">
    <source>
        <dbReference type="Proteomes" id="UP000054538"/>
    </source>
</evidence>
<dbReference type="STRING" id="930991.A0A0D0DI85"/>
<feature type="compositionally biased region" description="Basic residues" evidence="1">
    <location>
        <begin position="168"/>
        <end position="177"/>
    </location>
</feature>
<dbReference type="EMBL" id="KN825486">
    <property type="protein sequence ID" value="KIK90678.1"/>
    <property type="molecule type" value="Genomic_DNA"/>
</dbReference>
<name>A0A0D0DI85_9AGAM</name>
<protein>
    <submittedName>
        <fullName evidence="2">Uncharacterized protein</fullName>
    </submittedName>
</protein>
<feature type="compositionally biased region" description="Low complexity" evidence="1">
    <location>
        <begin position="193"/>
        <end position="204"/>
    </location>
</feature>
<dbReference type="HOGENOM" id="CLU_850205_0_0_1"/>
<keyword evidence="3" id="KW-1185">Reference proteome</keyword>
<gene>
    <name evidence="2" type="ORF">PAXRUDRAFT_35223</name>
</gene>
<proteinExistence type="predicted"/>
<dbReference type="OrthoDB" id="2681506at2759"/>
<accession>A0A0D0DI85</accession>
<reference evidence="3" key="2">
    <citation type="submission" date="2015-01" db="EMBL/GenBank/DDBJ databases">
        <title>Evolutionary Origins and Diversification of the Mycorrhizal Mutualists.</title>
        <authorList>
            <consortium name="DOE Joint Genome Institute"/>
            <consortium name="Mycorrhizal Genomics Consortium"/>
            <person name="Kohler A."/>
            <person name="Kuo A."/>
            <person name="Nagy L.G."/>
            <person name="Floudas D."/>
            <person name="Copeland A."/>
            <person name="Barry K.W."/>
            <person name="Cichocki N."/>
            <person name="Veneault-Fourrey C."/>
            <person name="LaButti K."/>
            <person name="Lindquist E.A."/>
            <person name="Lipzen A."/>
            <person name="Lundell T."/>
            <person name="Morin E."/>
            <person name="Murat C."/>
            <person name="Riley R."/>
            <person name="Ohm R."/>
            <person name="Sun H."/>
            <person name="Tunlid A."/>
            <person name="Henrissat B."/>
            <person name="Grigoriev I.V."/>
            <person name="Hibbett D.S."/>
            <person name="Martin F."/>
        </authorList>
    </citation>
    <scope>NUCLEOTIDE SEQUENCE [LARGE SCALE GENOMIC DNA]</scope>
    <source>
        <strain evidence="3">Ve08.2h10</strain>
    </source>
</reference>
<dbReference type="InParanoid" id="A0A0D0DI85"/>
<feature type="region of interest" description="Disordered" evidence="1">
    <location>
        <begin position="134"/>
        <end position="271"/>
    </location>
</feature>
<reference evidence="2 3" key="1">
    <citation type="submission" date="2014-04" db="EMBL/GenBank/DDBJ databases">
        <authorList>
            <consortium name="DOE Joint Genome Institute"/>
            <person name="Kuo A."/>
            <person name="Kohler A."/>
            <person name="Jargeat P."/>
            <person name="Nagy L.G."/>
            <person name="Floudas D."/>
            <person name="Copeland A."/>
            <person name="Barry K.W."/>
            <person name="Cichocki N."/>
            <person name="Veneault-Fourrey C."/>
            <person name="LaButti K."/>
            <person name="Lindquist E.A."/>
            <person name="Lipzen A."/>
            <person name="Lundell T."/>
            <person name="Morin E."/>
            <person name="Murat C."/>
            <person name="Sun H."/>
            <person name="Tunlid A."/>
            <person name="Henrissat B."/>
            <person name="Grigoriev I.V."/>
            <person name="Hibbett D.S."/>
            <person name="Martin F."/>
            <person name="Nordberg H.P."/>
            <person name="Cantor M.N."/>
            <person name="Hua S.X."/>
        </authorList>
    </citation>
    <scope>NUCLEOTIDE SEQUENCE [LARGE SCALE GENOMIC DNA]</scope>
    <source>
        <strain evidence="2 3">Ve08.2h10</strain>
    </source>
</reference>
<dbReference type="AlphaFoldDB" id="A0A0D0DI85"/>
<organism evidence="2 3">
    <name type="scientific">Paxillus rubicundulus Ve08.2h10</name>
    <dbReference type="NCBI Taxonomy" id="930991"/>
    <lineage>
        <taxon>Eukaryota</taxon>
        <taxon>Fungi</taxon>
        <taxon>Dikarya</taxon>
        <taxon>Basidiomycota</taxon>
        <taxon>Agaricomycotina</taxon>
        <taxon>Agaricomycetes</taxon>
        <taxon>Agaricomycetidae</taxon>
        <taxon>Boletales</taxon>
        <taxon>Paxilineae</taxon>
        <taxon>Paxillaceae</taxon>
        <taxon>Paxillus</taxon>
    </lineage>
</organism>
<evidence type="ECO:0000256" key="1">
    <source>
        <dbReference type="SAM" id="MobiDB-lite"/>
    </source>
</evidence>
<sequence>MTQMPGQFVLPGHRSQATYQQVKAHSAIHFWDEIDFLEWAESPAFQVENQGKLPYLEQENGDPIPEETVHAMWKVLQGAWLELVQRKLAPLTWGKLSTTGWDLVHGLMEAAFPFLWFANNGWKTYSSWHGRHIDDNGNWKSKKSQQDLGDEDNVDEDDDGDPEDSKLKMKKCEHKHTKSEGPYKRFKASHDNQPPLLVLPVLRSPSPPQVQSPVPSANSAPAISMSLIQPAPTPAQPNTADSTKHNPPPNMNKPMQDVPHTKKNKMRPGSGKNGCEWCIKHMGLEDNRPGHHVLTQSLVPHLSLQSSTAPPSHINITSAHWPFPELF</sequence>
<feature type="compositionally biased region" description="Acidic residues" evidence="1">
    <location>
        <begin position="148"/>
        <end position="162"/>
    </location>
</feature>
<evidence type="ECO:0000313" key="2">
    <source>
        <dbReference type="EMBL" id="KIK90678.1"/>
    </source>
</evidence>